<evidence type="ECO:0000313" key="2">
    <source>
        <dbReference type="Proteomes" id="UP000825886"/>
    </source>
</evidence>
<keyword evidence="2" id="KW-1185">Reference proteome</keyword>
<sequence length="125" mass="14473">MPSNIVFYDLDSFFVLGAKALLDTFEPIYIAATQREVIELLKWQSIDILIIDPSQRIWIISEDFLASVRSVSEKTKIVFLIESKNRSNFYINRLCPHLVIEKNIDPVIFVKILELLNIGIYANKI</sequence>
<accession>A0ABX9AKE8</accession>
<reference evidence="1 2" key="1">
    <citation type="submission" date="2021-08" db="EMBL/GenBank/DDBJ databases">
        <title>Culture and genomic analysis of Symbiopectobacterium purcellii sp. nov. gen. nov., isolated from the leafhopper Empoasca decipiens.</title>
        <authorList>
            <person name="Nadal-Jimenez P."/>
            <person name="Siozios S."/>
            <person name="Halliday N."/>
            <person name="Camara M."/>
            <person name="Hurst G.D.D."/>
        </authorList>
    </citation>
    <scope>NUCLEOTIDE SEQUENCE [LARGE SCALE GENOMIC DNA]</scope>
    <source>
        <strain evidence="1 2">SyEd1</strain>
    </source>
</reference>
<name>A0ABX9AKE8_9ENTR</name>
<evidence type="ECO:0008006" key="3">
    <source>
        <dbReference type="Google" id="ProtNLM"/>
    </source>
</evidence>
<dbReference type="RefSeq" id="WP_222158594.1">
    <property type="nucleotide sequence ID" value="NZ_CP081864.1"/>
</dbReference>
<protein>
    <recommendedName>
        <fullName evidence="3">Response regulatory domain-containing protein</fullName>
    </recommendedName>
</protein>
<proteinExistence type="predicted"/>
<evidence type="ECO:0000313" key="1">
    <source>
        <dbReference type="EMBL" id="QZN95502.1"/>
    </source>
</evidence>
<gene>
    <name evidence="1" type="ORF">K6K13_20390</name>
</gene>
<organism evidence="1 2">
    <name type="scientific">Symbiopectobacterium purcellii</name>
    <dbReference type="NCBI Taxonomy" id="2871826"/>
    <lineage>
        <taxon>Bacteria</taxon>
        <taxon>Pseudomonadati</taxon>
        <taxon>Pseudomonadota</taxon>
        <taxon>Gammaproteobacteria</taxon>
        <taxon>Enterobacterales</taxon>
        <taxon>Enterobacteriaceae</taxon>
    </lineage>
</organism>
<dbReference type="Proteomes" id="UP000825886">
    <property type="component" value="Chromosome"/>
</dbReference>
<dbReference type="EMBL" id="CP081864">
    <property type="protein sequence ID" value="QZN95502.1"/>
    <property type="molecule type" value="Genomic_DNA"/>
</dbReference>